<dbReference type="EC" id="1.16.3.2" evidence="8"/>
<feature type="binding site" evidence="7">
    <location>
        <position position="59"/>
    </location>
    <ligand>
        <name>Fe cation</name>
        <dbReference type="ChEBI" id="CHEBI:24875"/>
        <label>1</label>
    </ligand>
</feature>
<proteinExistence type="inferred from homology"/>
<keyword evidence="5 7" id="KW-0408">Iron</keyword>
<dbReference type="GO" id="GO:0042802">
    <property type="term" value="F:identical protein binding"/>
    <property type="evidence" value="ECO:0007669"/>
    <property type="project" value="UniProtKB-ARBA"/>
</dbReference>
<feature type="binding site" evidence="7">
    <location>
        <position position="103"/>
    </location>
    <ligand>
        <name>Fe cation</name>
        <dbReference type="ChEBI" id="CHEBI:24875"/>
        <label>1</label>
    </ligand>
</feature>
<gene>
    <name evidence="11" type="ORF">C3K47_10375</name>
</gene>
<keyword evidence="2 8" id="KW-0409">Iron storage</keyword>
<dbReference type="FunFam" id="1.20.1260.10:FF:000001">
    <property type="entry name" value="Non-heme ferritin"/>
    <property type="match status" value="1"/>
</dbReference>
<name>A0A2S5A2K6_9SPHI</name>
<dbReference type="InterPro" id="IPR009040">
    <property type="entry name" value="Ferritin-like_diiron"/>
</dbReference>
<evidence type="ECO:0000256" key="6">
    <source>
        <dbReference type="ARBA" id="ARBA00054546"/>
    </source>
</evidence>
<dbReference type="GO" id="GO:0016491">
    <property type="term" value="F:oxidoreductase activity"/>
    <property type="evidence" value="ECO:0007669"/>
    <property type="project" value="UniProtKB-KW"/>
</dbReference>
<feature type="coiled-coil region" evidence="9">
    <location>
        <begin position="1"/>
        <end position="28"/>
    </location>
</feature>
<dbReference type="RefSeq" id="WP_103789057.1">
    <property type="nucleotide sequence ID" value="NZ_PQVF01000006.1"/>
</dbReference>
<feature type="binding site" evidence="7">
    <location>
        <position position="136"/>
    </location>
    <ligand>
        <name>Fe cation</name>
        <dbReference type="ChEBI" id="CHEBI:24875"/>
        <label>1</label>
    </ligand>
</feature>
<dbReference type="GO" id="GO:0008199">
    <property type="term" value="F:ferric iron binding"/>
    <property type="evidence" value="ECO:0007669"/>
    <property type="project" value="InterPro"/>
</dbReference>
<keyword evidence="12" id="KW-1185">Reference proteome</keyword>
<dbReference type="InterPro" id="IPR041719">
    <property type="entry name" value="Ferritin_prok"/>
</dbReference>
<dbReference type="OrthoDB" id="9801481at2"/>
<comment type="subcellular location">
    <subcellularLocation>
        <location evidence="8">Cytoplasm</location>
    </subcellularLocation>
</comment>
<keyword evidence="4" id="KW-0560">Oxidoreductase</keyword>
<dbReference type="InterPro" id="IPR009078">
    <property type="entry name" value="Ferritin-like_SF"/>
</dbReference>
<evidence type="ECO:0000256" key="2">
    <source>
        <dbReference type="ARBA" id="ARBA00022434"/>
    </source>
</evidence>
<accession>A0A2S5A2K6</accession>
<evidence type="ECO:0000256" key="7">
    <source>
        <dbReference type="PIRSR" id="PIRSR601519-1"/>
    </source>
</evidence>
<feature type="binding site" evidence="7">
    <location>
        <position position="62"/>
    </location>
    <ligand>
        <name>Fe cation</name>
        <dbReference type="ChEBI" id="CHEBI:24875"/>
        <label>1</label>
    </ligand>
</feature>
<keyword evidence="9" id="KW-0175">Coiled coil</keyword>
<organism evidence="11 12">
    <name type="scientific">Solitalea longa</name>
    <dbReference type="NCBI Taxonomy" id="2079460"/>
    <lineage>
        <taxon>Bacteria</taxon>
        <taxon>Pseudomonadati</taxon>
        <taxon>Bacteroidota</taxon>
        <taxon>Sphingobacteriia</taxon>
        <taxon>Sphingobacteriales</taxon>
        <taxon>Sphingobacteriaceae</taxon>
        <taxon>Solitalea</taxon>
    </lineage>
</organism>
<dbReference type="GO" id="GO:0006879">
    <property type="term" value="P:intracellular iron ion homeostasis"/>
    <property type="evidence" value="ECO:0007669"/>
    <property type="project" value="UniProtKB-KW"/>
</dbReference>
<dbReference type="GO" id="GO:0005737">
    <property type="term" value="C:cytoplasm"/>
    <property type="evidence" value="ECO:0007669"/>
    <property type="project" value="UniProtKB-SubCell"/>
</dbReference>
<dbReference type="InterPro" id="IPR012347">
    <property type="entry name" value="Ferritin-like"/>
</dbReference>
<reference evidence="11 12" key="1">
    <citation type="submission" date="2018-01" db="EMBL/GenBank/DDBJ databases">
        <authorList>
            <person name="Gaut B.S."/>
            <person name="Morton B.R."/>
            <person name="Clegg M.T."/>
            <person name="Duvall M.R."/>
        </authorList>
    </citation>
    <scope>NUCLEOTIDE SEQUENCE [LARGE SCALE GENOMIC DNA]</scope>
    <source>
        <strain evidence="11 12">HR-AV</strain>
    </source>
</reference>
<dbReference type="CDD" id="cd01055">
    <property type="entry name" value="Nonheme_Ferritin"/>
    <property type="match status" value="1"/>
</dbReference>
<dbReference type="GO" id="GO:0006826">
    <property type="term" value="P:iron ion transport"/>
    <property type="evidence" value="ECO:0007669"/>
    <property type="project" value="InterPro"/>
</dbReference>
<dbReference type="Gene3D" id="1.20.1260.10">
    <property type="match status" value="1"/>
</dbReference>
<dbReference type="EMBL" id="PQVF01000006">
    <property type="protein sequence ID" value="POY36754.1"/>
    <property type="molecule type" value="Genomic_DNA"/>
</dbReference>
<dbReference type="PANTHER" id="PTHR11431">
    <property type="entry name" value="FERRITIN"/>
    <property type="match status" value="1"/>
</dbReference>
<dbReference type="PANTHER" id="PTHR11431:SF127">
    <property type="entry name" value="BACTERIAL NON-HEME FERRITIN"/>
    <property type="match status" value="1"/>
</dbReference>
<evidence type="ECO:0000313" key="11">
    <source>
        <dbReference type="EMBL" id="POY36754.1"/>
    </source>
</evidence>
<dbReference type="Proteomes" id="UP000236893">
    <property type="component" value="Unassembled WGS sequence"/>
</dbReference>
<dbReference type="Pfam" id="PF00210">
    <property type="entry name" value="Ferritin"/>
    <property type="match status" value="1"/>
</dbReference>
<protein>
    <recommendedName>
        <fullName evidence="8">Ferritin</fullName>
        <ecNumber evidence="8">1.16.3.2</ecNumber>
    </recommendedName>
</protein>
<dbReference type="GO" id="GO:0008198">
    <property type="term" value="F:ferrous iron binding"/>
    <property type="evidence" value="ECO:0007669"/>
    <property type="project" value="TreeGrafter"/>
</dbReference>
<evidence type="ECO:0000259" key="10">
    <source>
        <dbReference type="PROSITE" id="PS50905"/>
    </source>
</evidence>
<evidence type="ECO:0000256" key="4">
    <source>
        <dbReference type="ARBA" id="ARBA00023002"/>
    </source>
</evidence>
<comment type="caution">
    <text evidence="11">The sequence shown here is derived from an EMBL/GenBank/DDBJ whole genome shotgun (WGS) entry which is preliminary data.</text>
</comment>
<evidence type="ECO:0000256" key="9">
    <source>
        <dbReference type="SAM" id="Coils"/>
    </source>
</evidence>
<sequence>MKTSLRLKTSLQENIEELLNEQIAMEAHSSAAYLAMSAWCNVQGLQGAAKFYRHQSAEERTHMMKIFDFVNDAGGHPASPEVKNVPKNFNNLHDLLIMALEMEIKITENFNRIVDQCHKSKDFQTAKFLDWFLDEQLEEEQTARRAIELYELIGTEGTGLFRIDHEIEKLMQD</sequence>
<evidence type="ECO:0000313" key="12">
    <source>
        <dbReference type="Proteomes" id="UP000236893"/>
    </source>
</evidence>
<keyword evidence="3 7" id="KW-0479">Metal-binding</keyword>
<evidence type="ECO:0000256" key="1">
    <source>
        <dbReference type="ARBA" id="ARBA00006950"/>
    </source>
</evidence>
<comment type="catalytic activity">
    <reaction evidence="8">
        <text>4 Fe(2+) + O2 + 6 H2O = 4 iron(III) oxide-hydroxide + 12 H(+)</text>
        <dbReference type="Rhea" id="RHEA:11972"/>
        <dbReference type="ChEBI" id="CHEBI:15377"/>
        <dbReference type="ChEBI" id="CHEBI:15378"/>
        <dbReference type="ChEBI" id="CHEBI:15379"/>
        <dbReference type="ChEBI" id="CHEBI:29033"/>
        <dbReference type="ChEBI" id="CHEBI:78619"/>
        <dbReference type="EC" id="1.16.3.2"/>
    </reaction>
</comment>
<comment type="similarity">
    <text evidence="1 8">Belongs to the ferritin family. Prokaryotic subfamily.</text>
</comment>
<feature type="binding site" evidence="7">
    <location>
        <position position="26"/>
    </location>
    <ligand>
        <name>Fe cation</name>
        <dbReference type="ChEBI" id="CHEBI:24875"/>
        <label>1</label>
    </ligand>
</feature>
<keyword evidence="8" id="KW-0963">Cytoplasm</keyword>
<dbReference type="PROSITE" id="PS50905">
    <property type="entry name" value="FERRITIN_LIKE"/>
    <property type="match status" value="1"/>
</dbReference>
<evidence type="ECO:0000256" key="3">
    <source>
        <dbReference type="ARBA" id="ARBA00022723"/>
    </source>
</evidence>
<dbReference type="InterPro" id="IPR001519">
    <property type="entry name" value="Ferritin"/>
</dbReference>
<dbReference type="InterPro" id="IPR008331">
    <property type="entry name" value="Ferritin_DPS_dom"/>
</dbReference>
<comment type="function">
    <text evidence="8">Iron-storage protein.</text>
</comment>
<evidence type="ECO:0000256" key="5">
    <source>
        <dbReference type="ARBA" id="ARBA00023004"/>
    </source>
</evidence>
<feature type="domain" description="Ferritin-like diiron" evidence="10">
    <location>
        <begin position="9"/>
        <end position="154"/>
    </location>
</feature>
<dbReference type="SUPFAM" id="SSF47240">
    <property type="entry name" value="Ferritin-like"/>
    <property type="match status" value="1"/>
</dbReference>
<evidence type="ECO:0000256" key="8">
    <source>
        <dbReference type="RuleBase" id="RU361145"/>
    </source>
</evidence>
<comment type="function">
    <text evidence="6">May alleviate iron toxicity in the presence of oxygen.</text>
</comment>
<dbReference type="AlphaFoldDB" id="A0A2S5A2K6"/>